<evidence type="ECO:0000313" key="8">
    <source>
        <dbReference type="EMBL" id="KAK7485771.1"/>
    </source>
</evidence>
<accession>A0ABD0KF23</accession>
<keyword evidence="9" id="KW-1185">Reference proteome</keyword>
<sequence length="669" mass="73427">MWLQFWALLLATSVAVDCQTVTPFAATSVGVFKGEQDTSPLEGNPKYFVFKGIPFAKPPVGELRWKLPEPFGNVDSVYNATSYKAACPQETYHPTSEDCLYLDLYLPGGTKGLYYNRSQALDADAANSQSQVSGDGLLPVMIWVHGGSYSNGYSALYPAIKITTEQNIIVAVVQYRLSYLGFLSSGDDALPGNYGLWDQRLAMMWVKDNIQGFGGDPTKVTITGESAGAASVSQHSISRQSSGIFQNVVMMSGAPGASWSHNKNPEAAFVVFANATGCGGPGHTTTEETVSCLRNKPLAELAEAATLSQRILQNVNPFLPVVDGHFFTDTAENLLKDEDYLTSIGFSDYKFLNGVVNNEGAVMAFIIAAFVPNLLDTQAVPSDTLDNVMLDYWLKSDLGDYSADVKDVVNFHYFYPRDAATSSSIPLKKVLDGFTDTMFVVPAVNFARRYARNSAPSSSSFHSPTTYMYLFDWYPSLTAGTAFEGVYHGMDVSYLFGLTDAAKSVYGFYKLNGTFELADYQLSRGFGDMIGAFVRTGDPNNGLPDEVKGTWRPYDVTNETYLRITLPLSVEHHMYAKRVSLWTDLVPRLQSRWLQEHSTPTPTTPETTTPETTTAKTDEPTFSKFSLTENEADSVITALIAVCVILGCACLLALVYIVLQRKRNKSDNY</sequence>
<dbReference type="EC" id="3.1.1.-" evidence="4"/>
<dbReference type="EMBL" id="JACVVK020000189">
    <property type="protein sequence ID" value="KAK7485771.1"/>
    <property type="molecule type" value="Genomic_DNA"/>
</dbReference>
<dbReference type="PROSITE" id="PS00941">
    <property type="entry name" value="CARBOXYLESTERASE_B_2"/>
    <property type="match status" value="1"/>
</dbReference>
<feature type="non-terminal residue" evidence="8">
    <location>
        <position position="669"/>
    </location>
</feature>
<dbReference type="Gene3D" id="3.40.50.1820">
    <property type="entry name" value="alpha/beta hydrolase"/>
    <property type="match status" value="1"/>
</dbReference>
<evidence type="ECO:0000259" key="7">
    <source>
        <dbReference type="Pfam" id="PF00135"/>
    </source>
</evidence>
<dbReference type="InterPro" id="IPR029058">
    <property type="entry name" value="AB_hydrolase_fold"/>
</dbReference>
<dbReference type="Proteomes" id="UP001519460">
    <property type="component" value="Unassembled WGS sequence"/>
</dbReference>
<comment type="caution">
    <text evidence="8">The sequence shown here is derived from an EMBL/GenBank/DDBJ whole genome shotgun (WGS) entry which is preliminary data.</text>
</comment>
<comment type="similarity">
    <text evidence="1 4">Belongs to the type-B carboxylesterase/lipase family.</text>
</comment>
<dbReference type="AlphaFoldDB" id="A0ABD0KF23"/>
<reference evidence="8 9" key="1">
    <citation type="journal article" date="2023" name="Sci. Data">
        <title>Genome assembly of the Korean intertidal mud-creeper Batillaria attramentaria.</title>
        <authorList>
            <person name="Patra A.K."/>
            <person name="Ho P.T."/>
            <person name="Jun S."/>
            <person name="Lee S.J."/>
            <person name="Kim Y."/>
            <person name="Won Y.J."/>
        </authorList>
    </citation>
    <scope>NUCLEOTIDE SEQUENCE [LARGE SCALE GENOMIC DNA]</scope>
    <source>
        <strain evidence="8">Wonlab-2016</strain>
    </source>
</reference>
<dbReference type="InterPro" id="IPR051093">
    <property type="entry name" value="Neuroligin/BSAL"/>
</dbReference>
<dbReference type="InterPro" id="IPR019819">
    <property type="entry name" value="Carboxylesterase_B_CS"/>
</dbReference>
<dbReference type="PROSITE" id="PS00122">
    <property type="entry name" value="CARBOXYLESTERASE_B_1"/>
    <property type="match status" value="1"/>
</dbReference>
<keyword evidence="3 4" id="KW-0378">Hydrolase</keyword>
<evidence type="ECO:0000256" key="6">
    <source>
        <dbReference type="SAM" id="Phobius"/>
    </source>
</evidence>
<evidence type="ECO:0000256" key="1">
    <source>
        <dbReference type="ARBA" id="ARBA00005964"/>
    </source>
</evidence>
<proteinExistence type="inferred from homology"/>
<dbReference type="InterPro" id="IPR002018">
    <property type="entry name" value="CarbesteraseB"/>
</dbReference>
<feature type="chain" id="PRO_5044528313" description="Carboxylic ester hydrolase" evidence="4">
    <location>
        <begin position="19"/>
        <end position="669"/>
    </location>
</feature>
<keyword evidence="6" id="KW-1133">Transmembrane helix</keyword>
<dbReference type="InterPro" id="IPR019826">
    <property type="entry name" value="Carboxylesterase_B_AS"/>
</dbReference>
<protein>
    <recommendedName>
        <fullName evidence="4">Carboxylic ester hydrolase</fullName>
        <ecNumber evidence="4">3.1.1.-</ecNumber>
    </recommendedName>
</protein>
<evidence type="ECO:0000313" key="9">
    <source>
        <dbReference type="Proteomes" id="UP001519460"/>
    </source>
</evidence>
<keyword evidence="2 4" id="KW-0732">Signal</keyword>
<feature type="signal peptide" evidence="4">
    <location>
        <begin position="1"/>
        <end position="18"/>
    </location>
</feature>
<feature type="domain" description="Carboxylesterase type B" evidence="7">
    <location>
        <begin position="23"/>
        <end position="582"/>
    </location>
</feature>
<gene>
    <name evidence="8" type="ORF">BaRGS_00022952</name>
</gene>
<evidence type="ECO:0000256" key="4">
    <source>
        <dbReference type="RuleBase" id="RU361235"/>
    </source>
</evidence>
<feature type="transmembrane region" description="Helical" evidence="6">
    <location>
        <begin position="635"/>
        <end position="659"/>
    </location>
</feature>
<keyword evidence="6" id="KW-0472">Membrane</keyword>
<keyword evidence="6" id="KW-0812">Transmembrane</keyword>
<dbReference type="GO" id="GO:0016787">
    <property type="term" value="F:hydrolase activity"/>
    <property type="evidence" value="ECO:0007669"/>
    <property type="project" value="UniProtKB-KW"/>
</dbReference>
<evidence type="ECO:0000256" key="5">
    <source>
        <dbReference type="SAM" id="MobiDB-lite"/>
    </source>
</evidence>
<evidence type="ECO:0000256" key="2">
    <source>
        <dbReference type="ARBA" id="ARBA00022729"/>
    </source>
</evidence>
<feature type="region of interest" description="Disordered" evidence="5">
    <location>
        <begin position="594"/>
        <end position="621"/>
    </location>
</feature>
<dbReference type="PANTHER" id="PTHR43903">
    <property type="entry name" value="NEUROLIGIN"/>
    <property type="match status" value="1"/>
</dbReference>
<name>A0ABD0KF23_9CAEN</name>
<organism evidence="8 9">
    <name type="scientific">Batillaria attramentaria</name>
    <dbReference type="NCBI Taxonomy" id="370345"/>
    <lineage>
        <taxon>Eukaryota</taxon>
        <taxon>Metazoa</taxon>
        <taxon>Spiralia</taxon>
        <taxon>Lophotrochozoa</taxon>
        <taxon>Mollusca</taxon>
        <taxon>Gastropoda</taxon>
        <taxon>Caenogastropoda</taxon>
        <taxon>Sorbeoconcha</taxon>
        <taxon>Cerithioidea</taxon>
        <taxon>Batillariidae</taxon>
        <taxon>Batillaria</taxon>
    </lineage>
</organism>
<dbReference type="SUPFAM" id="SSF53474">
    <property type="entry name" value="alpha/beta-Hydrolases"/>
    <property type="match status" value="1"/>
</dbReference>
<feature type="compositionally biased region" description="Low complexity" evidence="5">
    <location>
        <begin position="599"/>
        <end position="615"/>
    </location>
</feature>
<dbReference type="Pfam" id="PF00135">
    <property type="entry name" value="COesterase"/>
    <property type="match status" value="1"/>
</dbReference>
<evidence type="ECO:0000256" key="3">
    <source>
        <dbReference type="ARBA" id="ARBA00022801"/>
    </source>
</evidence>